<keyword evidence="6" id="KW-0325">Glycoprotein</keyword>
<evidence type="ECO:0000256" key="7">
    <source>
        <dbReference type="SAM" id="Phobius"/>
    </source>
</evidence>
<organism evidence="9 14">
    <name type="scientific">Priapulus caudatus</name>
    <name type="common">Priapulid worm</name>
    <dbReference type="NCBI Taxonomy" id="37621"/>
    <lineage>
        <taxon>Eukaryota</taxon>
        <taxon>Metazoa</taxon>
        <taxon>Ecdysozoa</taxon>
        <taxon>Scalidophora</taxon>
        <taxon>Priapulida</taxon>
        <taxon>Priapulimorpha</taxon>
        <taxon>Priapulimorphida</taxon>
        <taxon>Priapulidae</taxon>
        <taxon>Priapulus</taxon>
    </lineage>
</organism>
<evidence type="ECO:0000256" key="2">
    <source>
        <dbReference type="ARBA" id="ARBA00022692"/>
    </source>
</evidence>
<keyword evidence="3" id="KW-0378">Hydrolase</keyword>
<dbReference type="SUPFAM" id="SSF51695">
    <property type="entry name" value="PLC-like phosphodiesterases"/>
    <property type="match status" value="1"/>
</dbReference>
<keyword evidence="9" id="KW-1185">Reference proteome</keyword>
<evidence type="ECO:0000256" key="4">
    <source>
        <dbReference type="ARBA" id="ARBA00022989"/>
    </source>
</evidence>
<accession>A0ABM1E3E0</accession>
<dbReference type="PANTHER" id="PTHR23344:SF50">
    <property type="entry name" value="GP-PDE DOMAIN-CONTAINING PROTEIN"/>
    <property type="match status" value="1"/>
</dbReference>
<evidence type="ECO:0000313" key="14">
    <source>
        <dbReference type="RefSeq" id="XP_014666711.1"/>
    </source>
</evidence>
<protein>
    <submittedName>
        <fullName evidence="10 11">Glycerophosphoinositol inositolphosphodiesterase GDPD2-like isoform X1</fullName>
    </submittedName>
</protein>
<name>A0ABM1E3E0_PRICU</name>
<evidence type="ECO:0000313" key="10">
    <source>
        <dbReference type="RefSeq" id="XP_014666707.1"/>
    </source>
</evidence>
<feature type="transmembrane region" description="Helical" evidence="7">
    <location>
        <begin position="166"/>
        <end position="186"/>
    </location>
</feature>
<dbReference type="Gene3D" id="3.20.20.190">
    <property type="entry name" value="Phosphatidylinositol (PI) phosphodiesterase"/>
    <property type="match status" value="1"/>
</dbReference>
<feature type="transmembrane region" description="Helical" evidence="7">
    <location>
        <begin position="126"/>
        <end position="146"/>
    </location>
</feature>
<feature type="transmembrane region" description="Helical" evidence="7">
    <location>
        <begin position="193"/>
        <end position="213"/>
    </location>
</feature>
<gene>
    <name evidence="10 11 12 13 14" type="primary">LOC106808486</name>
</gene>
<keyword evidence="5 7" id="KW-0472">Membrane</keyword>
<evidence type="ECO:0000313" key="12">
    <source>
        <dbReference type="RefSeq" id="XP_014666709.1"/>
    </source>
</evidence>
<feature type="domain" description="GP-PDE" evidence="8">
    <location>
        <begin position="228"/>
        <end position="486"/>
    </location>
</feature>
<dbReference type="RefSeq" id="XP_014666711.1">
    <property type="nucleotide sequence ID" value="XM_014811225.1"/>
</dbReference>
<keyword evidence="4 7" id="KW-1133">Transmembrane helix</keyword>
<dbReference type="Proteomes" id="UP000695022">
    <property type="component" value="Unplaced"/>
</dbReference>
<keyword evidence="2 7" id="KW-0812">Transmembrane</keyword>
<dbReference type="InterPro" id="IPR030395">
    <property type="entry name" value="GP_PDE_dom"/>
</dbReference>
<dbReference type="RefSeq" id="XP_014666710.1">
    <property type="nucleotide sequence ID" value="XM_014811224.1"/>
</dbReference>
<evidence type="ECO:0000259" key="8">
    <source>
        <dbReference type="PROSITE" id="PS51704"/>
    </source>
</evidence>
<evidence type="ECO:0000256" key="1">
    <source>
        <dbReference type="ARBA" id="ARBA00004141"/>
    </source>
</evidence>
<evidence type="ECO:0000313" key="9">
    <source>
        <dbReference type="Proteomes" id="UP000695022"/>
    </source>
</evidence>
<dbReference type="Pfam" id="PF03009">
    <property type="entry name" value="GDPD"/>
    <property type="match status" value="1"/>
</dbReference>
<dbReference type="RefSeq" id="XP_014666709.1">
    <property type="nucleotide sequence ID" value="XM_014811223.1"/>
</dbReference>
<dbReference type="PROSITE" id="PS51704">
    <property type="entry name" value="GP_PDE"/>
    <property type="match status" value="1"/>
</dbReference>
<evidence type="ECO:0000256" key="6">
    <source>
        <dbReference type="ARBA" id="ARBA00023180"/>
    </source>
</evidence>
<evidence type="ECO:0000256" key="3">
    <source>
        <dbReference type="ARBA" id="ARBA00022801"/>
    </source>
</evidence>
<comment type="subcellular location">
    <subcellularLocation>
        <location evidence="1">Membrane</location>
        <topology evidence="1">Multi-pass membrane protein</topology>
    </subcellularLocation>
</comment>
<dbReference type="RefSeq" id="XP_014666707.1">
    <property type="nucleotide sequence ID" value="XM_014811221.1"/>
</dbReference>
<feature type="transmembrane region" description="Helical" evidence="7">
    <location>
        <begin position="83"/>
        <end position="114"/>
    </location>
</feature>
<evidence type="ECO:0000256" key="5">
    <source>
        <dbReference type="ARBA" id="ARBA00023136"/>
    </source>
</evidence>
<feature type="transmembrane region" description="Helical" evidence="7">
    <location>
        <begin position="499"/>
        <end position="519"/>
    </location>
</feature>
<evidence type="ECO:0000313" key="11">
    <source>
        <dbReference type="RefSeq" id="XP_014666708.1"/>
    </source>
</evidence>
<proteinExistence type="predicted"/>
<evidence type="ECO:0000313" key="13">
    <source>
        <dbReference type="RefSeq" id="XP_014666710.1"/>
    </source>
</evidence>
<dbReference type="InterPro" id="IPR017946">
    <property type="entry name" value="PLC-like_Pdiesterase_TIM-brl"/>
</dbReference>
<dbReference type="GeneID" id="106808486"/>
<dbReference type="RefSeq" id="XP_014666708.1">
    <property type="nucleotide sequence ID" value="XM_014811222.1"/>
</dbReference>
<dbReference type="PANTHER" id="PTHR23344">
    <property type="entry name" value="GLYCEROPHOSPHORYL DIESTER PHOSPHODIESTERASE"/>
    <property type="match status" value="1"/>
</dbReference>
<sequence>MMASQQLQSCQRNYISSLVTGLVGCRWRRYQQLRDRTRKKDILWFGMLVVTYVYTMIWLYFWLVSNNDFNDFDWFIYNNLGFWFRWYWLMVGLASVALCYTSFMLVLSLLRFVLGNGLFLHGLHKCVLLIIFAICLAETVIVTEIWRTEWAVVLISLEVFAPFLWFAWTALLTLFSWPIISGWFSISGAGHRIVLLVAYIGLMMFVYLCPLMIRSPCITSRAELPMKPLLFGHRGAPEIAPENTMFSYRQAMKYNVFGVETDVHISYDGIPFLMHDNTLKRTTNIAELGPDSQNSDVSFFNMSDLRLLDAGSWFLQDDPFGTVASLSAEDRDEIWQQKIPTLEEFVDFASSANVSLVFDLSRPPKGHPNHDNFVDVVLDLILSSPADHSRVWWLPLRQRENVQQRAPDFIYVSEIVNSTENLLKMKIDVLNLLHPQFDQDEVQYFNHYNISLNMYVVNNAWLFSFYWCIGVESVTTNRCQHLQRLSEPLLLMSKDVFSLMWLVTSATSFLTVVGMFLLIKYRLLCTCRQQPMSHLQAGNTERQRRSGMKDKLLVSVADGDYSADPSSLGNHYKDWNISESCDTDDPYHLEGGDLGDSFLQSLHHSEVKVDI</sequence>
<feature type="transmembrane region" description="Helical" evidence="7">
    <location>
        <begin position="42"/>
        <end position="63"/>
    </location>
</feature>
<reference evidence="10 11" key="1">
    <citation type="submission" date="2025-05" db="UniProtKB">
        <authorList>
            <consortium name="RefSeq"/>
        </authorList>
    </citation>
    <scope>IDENTIFICATION</scope>
</reference>